<dbReference type="AlphaFoldDB" id="A0A2U3L959"/>
<proteinExistence type="predicted"/>
<accession>A0A2U3L959</accession>
<organism evidence="1 2">
    <name type="scientific">Candidatus Desulfosporosinus infrequens</name>
    <dbReference type="NCBI Taxonomy" id="2043169"/>
    <lineage>
        <taxon>Bacteria</taxon>
        <taxon>Bacillati</taxon>
        <taxon>Bacillota</taxon>
        <taxon>Clostridia</taxon>
        <taxon>Eubacteriales</taxon>
        <taxon>Desulfitobacteriaceae</taxon>
        <taxon>Desulfosporosinus</taxon>
    </lineage>
</organism>
<protein>
    <submittedName>
        <fullName evidence="1">Uncharacterized protein</fullName>
    </submittedName>
</protein>
<evidence type="ECO:0000313" key="1">
    <source>
        <dbReference type="EMBL" id="SPF48350.1"/>
    </source>
</evidence>
<evidence type="ECO:0000313" key="2">
    <source>
        <dbReference type="Proteomes" id="UP000238916"/>
    </source>
</evidence>
<gene>
    <name evidence="1" type="ORF">SBF1_4070005</name>
</gene>
<dbReference type="EMBL" id="OMOF01000343">
    <property type="protein sequence ID" value="SPF48350.1"/>
    <property type="molecule type" value="Genomic_DNA"/>
</dbReference>
<name>A0A2U3L959_9FIRM</name>
<dbReference type="Proteomes" id="UP000238916">
    <property type="component" value="Unassembled WGS sequence"/>
</dbReference>
<reference evidence="2" key="1">
    <citation type="submission" date="2018-02" db="EMBL/GenBank/DDBJ databases">
        <authorList>
            <person name="Hausmann B."/>
        </authorList>
    </citation>
    <scope>NUCLEOTIDE SEQUENCE [LARGE SCALE GENOMIC DNA]</scope>
    <source>
        <strain evidence="2">Peat soil MAG SbF1</strain>
    </source>
</reference>
<sequence>MKTNKRIWVLVGKEANHLLLSRLILGKSPRDLILHFWNKWLNNYAIRKDEKAHAKTPVKTRC</sequence>